<reference evidence="7 8" key="1">
    <citation type="journal article" date="2021" name="Elife">
        <title>Chloroplast acquisition without the gene transfer in kleptoplastic sea slugs, Plakobranchus ocellatus.</title>
        <authorList>
            <person name="Maeda T."/>
            <person name="Takahashi S."/>
            <person name="Yoshida T."/>
            <person name="Shimamura S."/>
            <person name="Takaki Y."/>
            <person name="Nagai Y."/>
            <person name="Toyoda A."/>
            <person name="Suzuki Y."/>
            <person name="Arimoto A."/>
            <person name="Ishii H."/>
            <person name="Satoh N."/>
            <person name="Nishiyama T."/>
            <person name="Hasebe M."/>
            <person name="Maruyama T."/>
            <person name="Minagawa J."/>
            <person name="Obokata J."/>
            <person name="Shigenobu S."/>
        </authorList>
    </citation>
    <scope>NUCLEOTIDE SEQUENCE [LARGE SCALE GENOMIC DNA]</scope>
</reference>
<accession>A0AAV4F872</accession>
<proteinExistence type="predicted"/>
<dbReference type="Pfam" id="PF01753">
    <property type="entry name" value="zf-MYND"/>
    <property type="match status" value="1"/>
</dbReference>
<feature type="compositionally biased region" description="Basic residues" evidence="5">
    <location>
        <begin position="96"/>
        <end position="117"/>
    </location>
</feature>
<feature type="domain" description="MYND-type" evidence="6">
    <location>
        <begin position="194"/>
        <end position="232"/>
    </location>
</feature>
<dbReference type="InterPro" id="IPR002893">
    <property type="entry name" value="Znf_MYND"/>
</dbReference>
<feature type="compositionally biased region" description="Polar residues" evidence="5">
    <location>
        <begin position="71"/>
        <end position="81"/>
    </location>
</feature>
<dbReference type="GO" id="GO:0008270">
    <property type="term" value="F:zinc ion binding"/>
    <property type="evidence" value="ECO:0007669"/>
    <property type="project" value="UniProtKB-KW"/>
</dbReference>
<keyword evidence="8" id="KW-1185">Reference proteome</keyword>
<keyword evidence="1" id="KW-0479">Metal-binding</keyword>
<feature type="region of interest" description="Disordered" evidence="5">
    <location>
        <begin position="40"/>
        <end position="154"/>
    </location>
</feature>
<feature type="compositionally biased region" description="Polar residues" evidence="5">
    <location>
        <begin position="124"/>
        <end position="133"/>
    </location>
</feature>
<name>A0AAV4F872_9GAST</name>
<feature type="compositionally biased region" description="Basic and acidic residues" evidence="5">
    <location>
        <begin position="47"/>
        <end position="70"/>
    </location>
</feature>
<dbReference type="Proteomes" id="UP000762676">
    <property type="component" value="Unassembled WGS sequence"/>
</dbReference>
<dbReference type="EMBL" id="BMAT01000560">
    <property type="protein sequence ID" value="GFR68540.1"/>
    <property type="molecule type" value="Genomic_DNA"/>
</dbReference>
<evidence type="ECO:0000256" key="5">
    <source>
        <dbReference type="SAM" id="MobiDB-lite"/>
    </source>
</evidence>
<dbReference type="PROSITE" id="PS50865">
    <property type="entry name" value="ZF_MYND_2"/>
    <property type="match status" value="1"/>
</dbReference>
<keyword evidence="2 4" id="KW-0863">Zinc-finger</keyword>
<keyword evidence="3" id="KW-0862">Zinc</keyword>
<evidence type="ECO:0000256" key="3">
    <source>
        <dbReference type="ARBA" id="ARBA00022833"/>
    </source>
</evidence>
<evidence type="ECO:0000259" key="6">
    <source>
        <dbReference type="PROSITE" id="PS50865"/>
    </source>
</evidence>
<evidence type="ECO:0000313" key="7">
    <source>
        <dbReference type="EMBL" id="GFR68540.1"/>
    </source>
</evidence>
<gene>
    <name evidence="7" type="ORF">ElyMa_000281200</name>
</gene>
<protein>
    <recommendedName>
        <fullName evidence="6">MYND-type domain-containing protein</fullName>
    </recommendedName>
</protein>
<evidence type="ECO:0000313" key="8">
    <source>
        <dbReference type="Proteomes" id="UP000762676"/>
    </source>
</evidence>
<dbReference type="Gene3D" id="6.10.140.2220">
    <property type="match status" value="1"/>
</dbReference>
<dbReference type="SUPFAM" id="SSF144232">
    <property type="entry name" value="HIT/MYND zinc finger-like"/>
    <property type="match status" value="1"/>
</dbReference>
<organism evidence="7 8">
    <name type="scientific">Elysia marginata</name>
    <dbReference type="NCBI Taxonomy" id="1093978"/>
    <lineage>
        <taxon>Eukaryota</taxon>
        <taxon>Metazoa</taxon>
        <taxon>Spiralia</taxon>
        <taxon>Lophotrochozoa</taxon>
        <taxon>Mollusca</taxon>
        <taxon>Gastropoda</taxon>
        <taxon>Heterobranchia</taxon>
        <taxon>Euthyneura</taxon>
        <taxon>Panpulmonata</taxon>
        <taxon>Sacoglossa</taxon>
        <taxon>Placobranchoidea</taxon>
        <taxon>Plakobranchidae</taxon>
        <taxon>Elysia</taxon>
    </lineage>
</organism>
<comment type="caution">
    <text evidence="7">The sequence shown here is derived from an EMBL/GenBank/DDBJ whole genome shotgun (WGS) entry which is preliminary data.</text>
</comment>
<evidence type="ECO:0000256" key="1">
    <source>
        <dbReference type="ARBA" id="ARBA00022723"/>
    </source>
</evidence>
<sequence length="241" mass="27697">MEGMPEPTAPLDTAQFVLSMHYLQGGHWWDIDVDKLFNDNTYPKSTSGERKDDKDTNTSKEDRNDRDENGNGHNYKTTSDATIDDNIKDNNNNKYNKPKKNKKSKKKCKRGHGKHHKTNENHRQQAASASTQTRPEDPETNNPTSKTHSPGHVTNIERNERFKMLGLDGYLFWPQFSSTGPADVAKLEDKIQTCAKCGIRSQNLMTCTRCRLAHYCSKSCEMKDTRRHKQTCCKFFFNLSF</sequence>
<evidence type="ECO:0000256" key="2">
    <source>
        <dbReference type="ARBA" id="ARBA00022771"/>
    </source>
</evidence>
<evidence type="ECO:0000256" key="4">
    <source>
        <dbReference type="PROSITE-ProRule" id="PRU00134"/>
    </source>
</evidence>
<dbReference type="AlphaFoldDB" id="A0AAV4F872"/>